<evidence type="ECO:0000313" key="3">
    <source>
        <dbReference type="Proteomes" id="UP000267821"/>
    </source>
</evidence>
<feature type="compositionally biased region" description="Low complexity" evidence="1">
    <location>
        <begin position="38"/>
        <end position="52"/>
    </location>
</feature>
<feature type="region of interest" description="Disordered" evidence="1">
    <location>
        <begin position="1"/>
        <end position="57"/>
    </location>
</feature>
<feature type="compositionally biased region" description="Polar residues" evidence="1">
    <location>
        <begin position="11"/>
        <end position="21"/>
    </location>
</feature>
<dbReference type="InParanoid" id="A0A3N4MFU5"/>
<dbReference type="Proteomes" id="UP000267821">
    <property type="component" value="Unassembled WGS sequence"/>
</dbReference>
<name>A0A3N4MFU5_9PEZI</name>
<evidence type="ECO:0000313" key="2">
    <source>
        <dbReference type="EMBL" id="RPB27795.1"/>
    </source>
</evidence>
<evidence type="ECO:0000256" key="1">
    <source>
        <dbReference type="SAM" id="MobiDB-lite"/>
    </source>
</evidence>
<protein>
    <submittedName>
        <fullName evidence="2">Uncharacterized protein</fullName>
    </submittedName>
</protein>
<reference evidence="2 3" key="1">
    <citation type="journal article" date="2018" name="Nat. Ecol. Evol.">
        <title>Pezizomycetes genomes reveal the molecular basis of ectomycorrhizal truffle lifestyle.</title>
        <authorList>
            <person name="Murat C."/>
            <person name="Payen T."/>
            <person name="Noel B."/>
            <person name="Kuo A."/>
            <person name="Morin E."/>
            <person name="Chen J."/>
            <person name="Kohler A."/>
            <person name="Krizsan K."/>
            <person name="Balestrini R."/>
            <person name="Da Silva C."/>
            <person name="Montanini B."/>
            <person name="Hainaut M."/>
            <person name="Levati E."/>
            <person name="Barry K.W."/>
            <person name="Belfiori B."/>
            <person name="Cichocki N."/>
            <person name="Clum A."/>
            <person name="Dockter R.B."/>
            <person name="Fauchery L."/>
            <person name="Guy J."/>
            <person name="Iotti M."/>
            <person name="Le Tacon F."/>
            <person name="Lindquist E.A."/>
            <person name="Lipzen A."/>
            <person name="Malagnac F."/>
            <person name="Mello A."/>
            <person name="Molinier V."/>
            <person name="Miyauchi S."/>
            <person name="Poulain J."/>
            <person name="Riccioni C."/>
            <person name="Rubini A."/>
            <person name="Sitrit Y."/>
            <person name="Splivallo R."/>
            <person name="Traeger S."/>
            <person name="Wang M."/>
            <person name="Zifcakova L."/>
            <person name="Wipf D."/>
            <person name="Zambonelli A."/>
            <person name="Paolocci F."/>
            <person name="Nowrousian M."/>
            <person name="Ottonello S."/>
            <person name="Baldrian P."/>
            <person name="Spatafora J.W."/>
            <person name="Henrissat B."/>
            <person name="Nagy L.G."/>
            <person name="Aury J.M."/>
            <person name="Wincker P."/>
            <person name="Grigoriev I.V."/>
            <person name="Bonfante P."/>
            <person name="Martin F.M."/>
        </authorList>
    </citation>
    <scope>NUCLEOTIDE SEQUENCE [LARGE SCALE GENOMIC DNA]</scope>
    <source>
        <strain evidence="2 3">ATCC MYA-4762</strain>
    </source>
</reference>
<organism evidence="2 3">
    <name type="scientific">Terfezia boudieri ATCC MYA-4762</name>
    <dbReference type="NCBI Taxonomy" id="1051890"/>
    <lineage>
        <taxon>Eukaryota</taxon>
        <taxon>Fungi</taxon>
        <taxon>Dikarya</taxon>
        <taxon>Ascomycota</taxon>
        <taxon>Pezizomycotina</taxon>
        <taxon>Pezizomycetes</taxon>
        <taxon>Pezizales</taxon>
        <taxon>Pezizaceae</taxon>
        <taxon>Terfezia</taxon>
    </lineage>
</organism>
<dbReference type="EMBL" id="ML121530">
    <property type="protein sequence ID" value="RPB27795.1"/>
    <property type="molecule type" value="Genomic_DNA"/>
</dbReference>
<sequence length="156" mass="17393">MSRFLGLGKSEGSSAQSNHPATTPRVRKRDRLLPFLKPNSRSTSPNPSSRPSLQLAVDPGIADRSNDLWTKAYKKVPDKLKQHLAANLNKPEPANILQDVLQRVIQAKEANVAKQLKLKWGDKEFDLQETADKLEFMQVGDIAIQYDPVHAALGWS</sequence>
<keyword evidence="3" id="KW-1185">Reference proteome</keyword>
<gene>
    <name evidence="2" type="ORF">L211DRAFT_890921</name>
</gene>
<proteinExistence type="predicted"/>
<dbReference type="OrthoDB" id="7464126at2759"/>
<dbReference type="AlphaFoldDB" id="A0A3N4MFU5"/>
<accession>A0A3N4MFU5</accession>